<protein>
    <submittedName>
        <fullName evidence="1">Putative phage tail assembly chaperone</fullName>
    </submittedName>
</protein>
<dbReference type="EMBL" id="KP698091">
    <property type="protein sequence ID" value="ALG76498.1"/>
    <property type="molecule type" value="Genomic_DNA"/>
</dbReference>
<proteinExistence type="predicted"/>
<organism evidence="1">
    <name type="scientific">Pseudomonas putida</name>
    <name type="common">Arthrobacter siderocapsulatus</name>
    <dbReference type="NCBI Taxonomy" id="303"/>
    <lineage>
        <taxon>Bacteria</taxon>
        <taxon>Pseudomonadati</taxon>
        <taxon>Pseudomonadota</taxon>
        <taxon>Gammaproteobacteria</taxon>
        <taxon>Pseudomonadales</taxon>
        <taxon>Pseudomonadaceae</taxon>
        <taxon>Pseudomonas</taxon>
    </lineage>
</organism>
<sequence length="110" mass="12126">MKYYLNSKTGDVIALAADGSDDAFLTDDLKPMNEAQLYAHLNPPLKPRTREQVEALRLAAYANPLTGSDRFFAEAQRESLLGHGEAADAAKRSGLQRFAEIQASYPWPAE</sequence>
<accession>A0A0N9MNZ3</accession>
<reference evidence="1" key="2">
    <citation type="submission" date="2015-01" db="EMBL/GenBank/DDBJ databases">
        <authorList>
            <person name="Xiang T."/>
            <person name="Song Y."/>
            <person name="Huang L."/>
            <person name="Wang B."/>
            <person name="Wu P."/>
        </authorList>
    </citation>
    <scope>NUCLEOTIDE SEQUENCE</scope>
    <source>
        <strain evidence="1">BW11M1</strain>
    </source>
</reference>
<dbReference type="AlphaFoldDB" id="A0A0N9MNZ3"/>
<name>A0A0N9MNZ3_PSEPU</name>
<reference evidence="1" key="1">
    <citation type="journal article" date="2015" name="Genome Biol. Evol.">
        <title>Different Ancestries of R Tailocins in Rhizospheric Pseudomonas Isolates.</title>
        <authorList>
            <person name="Ghequire M.G."/>
            <person name="Dillen Y."/>
            <person name="Lambrichts I."/>
            <person name="Proost P."/>
            <person name="Wattiez R."/>
            <person name="De Mot R."/>
        </authorList>
    </citation>
    <scope>NUCLEOTIDE SEQUENCE</scope>
    <source>
        <strain evidence="1">BW11M1</strain>
    </source>
</reference>
<evidence type="ECO:0000313" key="1">
    <source>
        <dbReference type="EMBL" id="ALG76498.1"/>
    </source>
</evidence>